<sequence length="351" mass="38254">MPTEIRTSSGAPNKPYASGLLALLVLGGLSGYYYLRKRFEPAPNQLTVSNLPALCTFEWLPEADALPIEPYAYLLVPVQLPGCPLTCYLQFDTGAPSSMLYAHSVAALRAAYPATESTLSEDNGGISDFSFQLGPATVAAAHIRLLQYGDEELPTNSAEPFIIGTLGADVLENRVLVLDYQQRQFYLLAQLPAALAREAVFTPLRFPRRRVLLSTALLGQQQELLFDSGSSAYALITSKKRWKAWARAKGNVEISTVNSWGHALTAYTAPTQACLQLEHIALPLCSVTYIQGVKWWQYALMRASGMGGMLGNKPFRQHTIILDAAGGRFGLIEQPNSAEVKSAEVLSAITR</sequence>
<evidence type="ECO:0000313" key="3">
    <source>
        <dbReference type="Proteomes" id="UP000831796"/>
    </source>
</evidence>
<dbReference type="EMBL" id="CP095046">
    <property type="protein sequence ID" value="UOQ72943.1"/>
    <property type="molecule type" value="Genomic_DNA"/>
</dbReference>
<evidence type="ECO:0008006" key="4">
    <source>
        <dbReference type="Google" id="ProtNLM"/>
    </source>
</evidence>
<gene>
    <name evidence="2" type="ORF">MUN79_02860</name>
</gene>
<accession>A0A8T9QDQ8</accession>
<protein>
    <recommendedName>
        <fullName evidence="4">Aspartyl protease</fullName>
    </recommendedName>
</protein>
<name>A0A8T9QDQ8_9BACT</name>
<dbReference type="Proteomes" id="UP000831796">
    <property type="component" value="Chromosome"/>
</dbReference>
<evidence type="ECO:0000313" key="2">
    <source>
        <dbReference type="EMBL" id="UOQ72943.1"/>
    </source>
</evidence>
<evidence type="ECO:0000256" key="1">
    <source>
        <dbReference type="SAM" id="Phobius"/>
    </source>
</evidence>
<proteinExistence type="predicted"/>
<keyword evidence="3" id="KW-1185">Reference proteome</keyword>
<keyword evidence="1" id="KW-0812">Transmembrane</keyword>
<dbReference type="AlphaFoldDB" id="A0A8T9QDQ8"/>
<keyword evidence="1" id="KW-0472">Membrane</keyword>
<feature type="transmembrane region" description="Helical" evidence="1">
    <location>
        <begin position="16"/>
        <end position="35"/>
    </location>
</feature>
<reference evidence="2" key="1">
    <citation type="submission" date="2022-04" db="EMBL/GenBank/DDBJ databases">
        <title>Hymenobacter sp. isolated from the air.</title>
        <authorList>
            <person name="Won M."/>
            <person name="Lee C.-M."/>
            <person name="Woen H.-Y."/>
            <person name="Kwon S.-W."/>
        </authorList>
    </citation>
    <scope>NUCLEOTIDE SEQUENCE</scope>
    <source>
        <strain evidence="2">5116S-3</strain>
    </source>
</reference>
<keyword evidence="1" id="KW-1133">Transmembrane helix</keyword>
<organism evidence="2 3">
    <name type="scientific">Hymenobacter cellulosilyticus</name>
    <dbReference type="NCBI Taxonomy" id="2932248"/>
    <lineage>
        <taxon>Bacteria</taxon>
        <taxon>Pseudomonadati</taxon>
        <taxon>Bacteroidota</taxon>
        <taxon>Cytophagia</taxon>
        <taxon>Cytophagales</taxon>
        <taxon>Hymenobacteraceae</taxon>
        <taxon>Hymenobacter</taxon>
    </lineage>
</organism>
<dbReference type="RefSeq" id="WP_244676301.1">
    <property type="nucleotide sequence ID" value="NZ_CP095046.1"/>
</dbReference>
<dbReference type="KEGG" id="hcu:MUN79_02860"/>